<name>A0A6A4LDB3_9ERIC</name>
<dbReference type="AlphaFoldDB" id="A0A6A4LDB3"/>
<accession>A0A6A4LDB3</accession>
<dbReference type="OrthoDB" id="1925970at2759"/>
<dbReference type="Proteomes" id="UP000428333">
    <property type="component" value="Linkage Group LG07"/>
</dbReference>
<keyword evidence="3" id="KW-1185">Reference proteome</keyword>
<evidence type="ECO:0000313" key="2">
    <source>
        <dbReference type="EMBL" id="KAE9455402.1"/>
    </source>
</evidence>
<dbReference type="InterPro" id="IPR044806">
    <property type="entry name" value="WVD2/WDL1-4"/>
</dbReference>
<dbReference type="PANTHER" id="PTHR46372:SF2">
    <property type="entry name" value="PROTEIN WVD2-LIKE 3"/>
    <property type="match status" value="1"/>
</dbReference>
<protein>
    <submittedName>
        <fullName evidence="2">Uncharacterized protein</fullName>
    </submittedName>
</protein>
<dbReference type="GO" id="GO:0000226">
    <property type="term" value="P:microtubule cytoskeleton organization"/>
    <property type="evidence" value="ECO:0007669"/>
    <property type="project" value="InterPro"/>
</dbReference>
<organism evidence="2 3">
    <name type="scientific">Rhododendron williamsianum</name>
    <dbReference type="NCBI Taxonomy" id="262921"/>
    <lineage>
        <taxon>Eukaryota</taxon>
        <taxon>Viridiplantae</taxon>
        <taxon>Streptophyta</taxon>
        <taxon>Embryophyta</taxon>
        <taxon>Tracheophyta</taxon>
        <taxon>Spermatophyta</taxon>
        <taxon>Magnoliopsida</taxon>
        <taxon>eudicotyledons</taxon>
        <taxon>Gunneridae</taxon>
        <taxon>Pentapetalae</taxon>
        <taxon>asterids</taxon>
        <taxon>Ericales</taxon>
        <taxon>Ericaceae</taxon>
        <taxon>Ericoideae</taxon>
        <taxon>Rhodoreae</taxon>
        <taxon>Rhododendron</taxon>
    </lineage>
</organism>
<feature type="non-terminal residue" evidence="2">
    <location>
        <position position="1"/>
    </location>
</feature>
<proteinExistence type="predicted"/>
<reference evidence="2 3" key="1">
    <citation type="journal article" date="2019" name="Genome Biol. Evol.">
        <title>The Rhododendron genome and chromosomal organization provide insight into shared whole-genome duplications across the heath family (Ericaceae).</title>
        <authorList>
            <person name="Soza V.L."/>
            <person name="Lindsley D."/>
            <person name="Waalkes A."/>
            <person name="Ramage E."/>
            <person name="Patwardhan R.P."/>
            <person name="Burton J.N."/>
            <person name="Adey A."/>
            <person name="Kumar A."/>
            <person name="Qiu R."/>
            <person name="Shendure J."/>
            <person name="Hall B."/>
        </authorList>
    </citation>
    <scope>NUCLEOTIDE SEQUENCE [LARGE SCALE GENOMIC DNA]</scope>
    <source>
        <strain evidence="2">RSF 1966-606</strain>
    </source>
</reference>
<evidence type="ECO:0000256" key="1">
    <source>
        <dbReference type="SAM" id="MobiDB-lite"/>
    </source>
</evidence>
<dbReference type="GO" id="GO:0008017">
    <property type="term" value="F:microtubule binding"/>
    <property type="evidence" value="ECO:0007669"/>
    <property type="project" value="InterPro"/>
</dbReference>
<sequence length="80" mass="8605">MAAPPTRAKSPKLGRRKSCSDTVGLPQGNNGVVAPGRGTRHSLGNYKDSSATTTNDGRTGDCYAFTNMYKEFRLIINDVL</sequence>
<dbReference type="EMBL" id="QEFC01001852">
    <property type="protein sequence ID" value="KAE9455402.1"/>
    <property type="molecule type" value="Genomic_DNA"/>
</dbReference>
<dbReference type="PANTHER" id="PTHR46372">
    <property type="entry name" value="PROTEIN WVD2-LIKE 3"/>
    <property type="match status" value="1"/>
</dbReference>
<comment type="caution">
    <text evidence="2">The sequence shown here is derived from an EMBL/GenBank/DDBJ whole genome shotgun (WGS) entry which is preliminary data.</text>
</comment>
<gene>
    <name evidence="2" type="ORF">C3L33_12694</name>
</gene>
<evidence type="ECO:0000313" key="3">
    <source>
        <dbReference type="Proteomes" id="UP000428333"/>
    </source>
</evidence>
<feature type="region of interest" description="Disordered" evidence="1">
    <location>
        <begin position="1"/>
        <end position="54"/>
    </location>
</feature>